<reference evidence="2 3" key="1">
    <citation type="submission" date="2023-03" db="EMBL/GenBank/DDBJ databases">
        <title>Bacillus Genome Sequencing.</title>
        <authorList>
            <person name="Dunlap C."/>
        </authorList>
    </citation>
    <scope>NUCLEOTIDE SEQUENCE [LARGE SCALE GENOMIC DNA]</scope>
    <source>
        <strain evidence="2 3">B-23453</strain>
    </source>
</reference>
<feature type="domain" description="Transglutaminase-like" evidence="1">
    <location>
        <begin position="200"/>
        <end position="256"/>
    </location>
</feature>
<dbReference type="Gene3D" id="3.10.620.30">
    <property type="match status" value="1"/>
</dbReference>
<dbReference type="Proteomes" id="UP001341444">
    <property type="component" value="Unassembled WGS sequence"/>
</dbReference>
<accession>A0ABU6MMW4</accession>
<organism evidence="2 3">
    <name type="scientific">Heyndrickxia acidicola</name>
    <dbReference type="NCBI Taxonomy" id="209389"/>
    <lineage>
        <taxon>Bacteria</taxon>
        <taxon>Bacillati</taxon>
        <taxon>Bacillota</taxon>
        <taxon>Bacilli</taxon>
        <taxon>Bacillales</taxon>
        <taxon>Bacillaceae</taxon>
        <taxon>Heyndrickxia</taxon>
    </lineage>
</organism>
<evidence type="ECO:0000259" key="1">
    <source>
        <dbReference type="SMART" id="SM00460"/>
    </source>
</evidence>
<dbReference type="SUPFAM" id="SSF63825">
    <property type="entry name" value="YWTD domain"/>
    <property type="match status" value="1"/>
</dbReference>
<evidence type="ECO:0000313" key="3">
    <source>
        <dbReference type="Proteomes" id="UP001341444"/>
    </source>
</evidence>
<dbReference type="RefSeq" id="WP_066269416.1">
    <property type="nucleotide sequence ID" value="NZ_JARMAB010000047.1"/>
</dbReference>
<keyword evidence="3" id="KW-1185">Reference proteome</keyword>
<dbReference type="Pfam" id="PF16472">
    <property type="entry name" value="DUF5050"/>
    <property type="match status" value="1"/>
</dbReference>
<sequence length="406" mass="45859">MKKLSLLICAGIFLYCFMHQPKSISDAASSIFKESPAISAAVSHLSHSTSPAPSPVLTASAASTTVSKHPSSLYEVMYQAMKNVQPEVTLQQPASSSSVVFNQYRKILDNQPEIFYVDAVYYYSNGVIKFKYKYSRAAILKMKKQLNQQADKIVRQANQKKTQFEKVLLIHDAVVNSVRYDEANLEKGALPDLDYTAYGALVNKSAVCDGYAKAMTLLLNRAGIWSEKVTGTANGEDHAWNLVKVNGKYYYLDATWDDPVSFDNTDILRYKYFLVTGSQLAKDHKWNQASYPKATSTQYSRLQRLTDFVRYNNSIYYVNSSNSEIYRTDIWGTKPVKFLSTHAASLKIRNNTIYYINRDNDNYIYKINTNGTGNMPVVKSTAFTLGMRGDMLKYMDAASSFREARI</sequence>
<name>A0ABU6MMW4_9BACI</name>
<dbReference type="InterPro" id="IPR002931">
    <property type="entry name" value="Transglutaminase-like"/>
</dbReference>
<dbReference type="PANTHER" id="PTHR46333">
    <property type="entry name" value="CYTOKINESIS PROTEIN 3"/>
    <property type="match status" value="1"/>
</dbReference>
<dbReference type="InterPro" id="IPR052557">
    <property type="entry name" value="CAP/Cytokinesis_protein"/>
</dbReference>
<proteinExistence type="predicted"/>
<evidence type="ECO:0000313" key="2">
    <source>
        <dbReference type="EMBL" id="MED1206037.1"/>
    </source>
</evidence>
<dbReference type="EMBL" id="JARMAB010000047">
    <property type="protein sequence ID" value="MED1206037.1"/>
    <property type="molecule type" value="Genomic_DNA"/>
</dbReference>
<dbReference type="InterPro" id="IPR032485">
    <property type="entry name" value="LRP1-like_beta_prop"/>
</dbReference>
<dbReference type="Pfam" id="PF01841">
    <property type="entry name" value="Transglut_core"/>
    <property type="match status" value="1"/>
</dbReference>
<dbReference type="PANTHER" id="PTHR46333:SF2">
    <property type="entry name" value="CYTOKINESIS PROTEIN 3"/>
    <property type="match status" value="1"/>
</dbReference>
<dbReference type="InterPro" id="IPR038765">
    <property type="entry name" value="Papain-like_cys_pep_sf"/>
</dbReference>
<dbReference type="SUPFAM" id="SSF54001">
    <property type="entry name" value="Cysteine proteinases"/>
    <property type="match status" value="1"/>
</dbReference>
<protein>
    <submittedName>
        <fullName evidence="2">DUF5050 domain-containing protein</fullName>
    </submittedName>
</protein>
<dbReference type="SMART" id="SM00460">
    <property type="entry name" value="TGc"/>
    <property type="match status" value="1"/>
</dbReference>
<gene>
    <name evidence="2" type="ORF">P4T90_23705</name>
</gene>
<comment type="caution">
    <text evidence="2">The sequence shown here is derived from an EMBL/GenBank/DDBJ whole genome shotgun (WGS) entry which is preliminary data.</text>
</comment>